<dbReference type="InterPro" id="IPR014044">
    <property type="entry name" value="CAP_dom"/>
</dbReference>
<dbReference type="Proteomes" id="UP000245535">
    <property type="component" value="Unassembled WGS sequence"/>
</dbReference>
<dbReference type="GO" id="GO:0003723">
    <property type="term" value="F:RNA binding"/>
    <property type="evidence" value="ECO:0007669"/>
    <property type="project" value="InterPro"/>
</dbReference>
<keyword evidence="4" id="KW-1185">Reference proteome</keyword>
<dbReference type="OrthoDB" id="982527at2"/>
<dbReference type="PANTHER" id="PTHR31157:SF1">
    <property type="entry name" value="SCP DOMAIN-CONTAINING PROTEIN"/>
    <property type="match status" value="1"/>
</dbReference>
<evidence type="ECO:0000313" key="3">
    <source>
        <dbReference type="EMBL" id="PWJ39250.1"/>
    </source>
</evidence>
<sequence>MVLNKRLLQLAILAIALIYSSCTKESESSNPFASGDTEIPLDGSSGEQEKEEDSNEDEEGDNNGDGEGGSEDSESPEGSENGDKDDAEDPGNSDNDEDTTETPDPITPEEPVVPEEPVEPEPTEPTPVEPEVPAGVSADQAKILELVNEVRAEGCDCGGQYYPPVAPVTWNAKLAASSYKHSKDMSDHNYFSHTSLDGRSAGDRITAEGYQWRTYGENIAMGYRTPETVMAGWIASPGHCKNLMNGNFKELGVGIYNYYWTQNFGTSR</sequence>
<dbReference type="SUPFAM" id="SSF55797">
    <property type="entry name" value="PR-1-like"/>
    <property type="match status" value="1"/>
</dbReference>
<gene>
    <name evidence="3" type="ORF">BC781_106151</name>
</gene>
<dbReference type="GO" id="GO:0009982">
    <property type="term" value="F:pseudouridine synthase activity"/>
    <property type="evidence" value="ECO:0007669"/>
    <property type="project" value="InterPro"/>
</dbReference>
<feature type="compositionally biased region" description="Polar residues" evidence="1">
    <location>
        <begin position="23"/>
        <end position="32"/>
    </location>
</feature>
<dbReference type="AlphaFoldDB" id="A0A315Z7S1"/>
<feature type="compositionally biased region" description="Acidic residues" evidence="1">
    <location>
        <begin position="112"/>
        <end position="122"/>
    </location>
</feature>
<dbReference type="PROSITE" id="PS50984">
    <property type="entry name" value="TRUD"/>
    <property type="match status" value="1"/>
</dbReference>
<feature type="compositionally biased region" description="Acidic residues" evidence="1">
    <location>
        <begin position="83"/>
        <end position="101"/>
    </location>
</feature>
<dbReference type="Pfam" id="PF00188">
    <property type="entry name" value="CAP"/>
    <property type="match status" value="1"/>
</dbReference>
<organism evidence="3 4">
    <name type="scientific">Sediminitomix flava</name>
    <dbReference type="NCBI Taxonomy" id="379075"/>
    <lineage>
        <taxon>Bacteria</taxon>
        <taxon>Pseudomonadati</taxon>
        <taxon>Bacteroidota</taxon>
        <taxon>Cytophagia</taxon>
        <taxon>Cytophagales</taxon>
        <taxon>Flammeovirgaceae</taxon>
        <taxon>Sediminitomix</taxon>
    </lineage>
</organism>
<feature type="compositionally biased region" description="Acidic residues" evidence="1">
    <location>
        <begin position="49"/>
        <end position="77"/>
    </location>
</feature>
<dbReference type="GO" id="GO:0001522">
    <property type="term" value="P:pseudouridine synthesis"/>
    <property type="evidence" value="ECO:0007669"/>
    <property type="project" value="InterPro"/>
</dbReference>
<evidence type="ECO:0000256" key="1">
    <source>
        <dbReference type="SAM" id="MobiDB-lite"/>
    </source>
</evidence>
<protein>
    <submittedName>
        <fullName evidence="3">Uncharacterized protein YkwD</fullName>
    </submittedName>
</protein>
<dbReference type="InterPro" id="IPR011760">
    <property type="entry name" value="PsdUridine_synth_TruD_insert"/>
</dbReference>
<dbReference type="InterPro" id="IPR035940">
    <property type="entry name" value="CAP_sf"/>
</dbReference>
<feature type="region of interest" description="Disordered" evidence="1">
    <location>
        <begin position="23"/>
        <end position="134"/>
    </location>
</feature>
<evidence type="ECO:0000313" key="4">
    <source>
        <dbReference type="Proteomes" id="UP000245535"/>
    </source>
</evidence>
<dbReference type="PANTHER" id="PTHR31157">
    <property type="entry name" value="SCP DOMAIN-CONTAINING PROTEIN"/>
    <property type="match status" value="1"/>
</dbReference>
<dbReference type="CDD" id="cd05379">
    <property type="entry name" value="CAP_bacterial"/>
    <property type="match status" value="1"/>
</dbReference>
<reference evidence="3 4" key="1">
    <citation type="submission" date="2018-03" db="EMBL/GenBank/DDBJ databases">
        <title>Genomic Encyclopedia of Archaeal and Bacterial Type Strains, Phase II (KMG-II): from individual species to whole genera.</title>
        <authorList>
            <person name="Goeker M."/>
        </authorList>
    </citation>
    <scope>NUCLEOTIDE SEQUENCE [LARGE SCALE GENOMIC DNA]</scope>
    <source>
        <strain evidence="3 4">DSM 28229</strain>
    </source>
</reference>
<accession>A0A315Z7S1</accession>
<dbReference type="Gene3D" id="3.40.33.10">
    <property type="entry name" value="CAP"/>
    <property type="match status" value="1"/>
</dbReference>
<proteinExistence type="predicted"/>
<name>A0A315Z7S1_SEDFL</name>
<evidence type="ECO:0000259" key="2">
    <source>
        <dbReference type="PROSITE" id="PS50984"/>
    </source>
</evidence>
<comment type="caution">
    <text evidence="3">The sequence shown here is derived from an EMBL/GenBank/DDBJ whole genome shotgun (WGS) entry which is preliminary data.</text>
</comment>
<dbReference type="RefSeq" id="WP_109621113.1">
    <property type="nucleotide sequence ID" value="NZ_QGDO01000006.1"/>
</dbReference>
<feature type="domain" description="TRUD" evidence="2">
    <location>
        <begin position="254"/>
        <end position="268"/>
    </location>
</feature>
<dbReference type="EMBL" id="QGDO01000006">
    <property type="protein sequence ID" value="PWJ39250.1"/>
    <property type="molecule type" value="Genomic_DNA"/>
</dbReference>